<dbReference type="AlphaFoldDB" id="A0AAV9BYV6"/>
<dbReference type="PANTHER" id="PTHR21576">
    <property type="entry name" value="UNCHARACTERIZED NODULIN-LIKE PROTEIN"/>
    <property type="match status" value="1"/>
</dbReference>
<evidence type="ECO:0000256" key="1">
    <source>
        <dbReference type="ARBA" id="ARBA00004141"/>
    </source>
</evidence>
<gene>
    <name evidence="6" type="ORF">QJS10_CPB22g00365</name>
</gene>
<dbReference type="PANTHER" id="PTHR21576:SF22">
    <property type="entry name" value="F25A4.25 PROTEIN"/>
    <property type="match status" value="1"/>
</dbReference>
<reference evidence="6" key="1">
    <citation type="journal article" date="2023" name="Nat. Commun.">
        <title>Diploid and tetraploid genomes of Acorus and the evolution of monocots.</title>
        <authorList>
            <person name="Ma L."/>
            <person name="Liu K.W."/>
            <person name="Li Z."/>
            <person name="Hsiao Y.Y."/>
            <person name="Qi Y."/>
            <person name="Fu T."/>
            <person name="Tang G.D."/>
            <person name="Zhang D."/>
            <person name="Sun W.H."/>
            <person name="Liu D.K."/>
            <person name="Li Y."/>
            <person name="Chen G.Z."/>
            <person name="Liu X.D."/>
            <person name="Liao X.Y."/>
            <person name="Jiang Y.T."/>
            <person name="Yu X."/>
            <person name="Hao Y."/>
            <person name="Huang J."/>
            <person name="Zhao X.W."/>
            <person name="Ke S."/>
            <person name="Chen Y.Y."/>
            <person name="Wu W.L."/>
            <person name="Hsu J.L."/>
            <person name="Lin Y.F."/>
            <person name="Huang M.D."/>
            <person name="Li C.Y."/>
            <person name="Huang L."/>
            <person name="Wang Z.W."/>
            <person name="Zhao X."/>
            <person name="Zhong W.Y."/>
            <person name="Peng D.H."/>
            <person name="Ahmad S."/>
            <person name="Lan S."/>
            <person name="Zhang J.S."/>
            <person name="Tsai W.C."/>
            <person name="Van de Peer Y."/>
            <person name="Liu Z.J."/>
        </authorList>
    </citation>
    <scope>NUCLEOTIDE SEQUENCE</scope>
    <source>
        <strain evidence="6">CP</strain>
    </source>
</reference>
<evidence type="ECO:0000256" key="2">
    <source>
        <dbReference type="ARBA" id="ARBA00022692"/>
    </source>
</evidence>
<keyword evidence="2" id="KW-0812">Transmembrane</keyword>
<name>A0AAV9BYV6_ACOCL</name>
<evidence type="ECO:0000313" key="6">
    <source>
        <dbReference type="EMBL" id="KAK1281795.1"/>
    </source>
</evidence>
<accession>A0AAV9BYV6</accession>
<dbReference type="SUPFAM" id="SSF103473">
    <property type="entry name" value="MFS general substrate transporter"/>
    <property type="match status" value="1"/>
</dbReference>
<reference evidence="6" key="2">
    <citation type="submission" date="2023-06" db="EMBL/GenBank/DDBJ databases">
        <authorList>
            <person name="Ma L."/>
            <person name="Liu K.-W."/>
            <person name="Li Z."/>
            <person name="Hsiao Y.-Y."/>
            <person name="Qi Y."/>
            <person name="Fu T."/>
            <person name="Tang G."/>
            <person name="Zhang D."/>
            <person name="Sun W.-H."/>
            <person name="Liu D.-K."/>
            <person name="Li Y."/>
            <person name="Chen G.-Z."/>
            <person name="Liu X.-D."/>
            <person name="Liao X.-Y."/>
            <person name="Jiang Y.-T."/>
            <person name="Yu X."/>
            <person name="Hao Y."/>
            <person name="Huang J."/>
            <person name="Zhao X.-W."/>
            <person name="Ke S."/>
            <person name="Chen Y.-Y."/>
            <person name="Wu W.-L."/>
            <person name="Hsu J.-L."/>
            <person name="Lin Y.-F."/>
            <person name="Huang M.-D."/>
            <person name="Li C.-Y."/>
            <person name="Huang L."/>
            <person name="Wang Z.-W."/>
            <person name="Zhao X."/>
            <person name="Zhong W.-Y."/>
            <person name="Peng D.-H."/>
            <person name="Ahmad S."/>
            <person name="Lan S."/>
            <person name="Zhang J.-S."/>
            <person name="Tsai W.-C."/>
            <person name="Van De Peer Y."/>
            <person name="Liu Z.-J."/>
        </authorList>
    </citation>
    <scope>NUCLEOTIDE SEQUENCE</scope>
    <source>
        <strain evidence="6">CP</strain>
        <tissue evidence="6">Leaves</tissue>
    </source>
</reference>
<keyword evidence="7" id="KW-1185">Reference proteome</keyword>
<comment type="caution">
    <text evidence="6">The sequence shown here is derived from an EMBL/GenBank/DDBJ whole genome shotgun (WGS) entry which is preliminary data.</text>
</comment>
<dbReference type="GO" id="GO:0016020">
    <property type="term" value="C:membrane"/>
    <property type="evidence" value="ECO:0007669"/>
    <property type="project" value="UniProtKB-SubCell"/>
</dbReference>
<dbReference type="Pfam" id="PF23262">
    <property type="entry name" value="NFD4_C"/>
    <property type="match status" value="1"/>
</dbReference>
<dbReference type="InterPro" id="IPR036259">
    <property type="entry name" value="MFS_trans_sf"/>
</dbReference>
<dbReference type="Gene3D" id="1.20.1250.20">
    <property type="entry name" value="MFS general substrate transporter like domains"/>
    <property type="match status" value="1"/>
</dbReference>
<dbReference type="InterPro" id="IPR056555">
    <property type="entry name" value="NFD4_C"/>
</dbReference>
<organism evidence="6 7">
    <name type="scientific">Acorus calamus</name>
    <name type="common">Sweet flag</name>
    <dbReference type="NCBI Taxonomy" id="4465"/>
    <lineage>
        <taxon>Eukaryota</taxon>
        <taxon>Viridiplantae</taxon>
        <taxon>Streptophyta</taxon>
        <taxon>Embryophyta</taxon>
        <taxon>Tracheophyta</taxon>
        <taxon>Spermatophyta</taxon>
        <taxon>Magnoliopsida</taxon>
        <taxon>Liliopsida</taxon>
        <taxon>Acoraceae</taxon>
        <taxon>Acorus</taxon>
    </lineage>
</organism>
<sequence length="170" mass="18635">MACGMGSGLATVNNISQIGGSLGYTSIETSTLVSLWSIWNFLGRFGGGYMSDYFLRSRGLTRPLFMSIALAYHEPRPCSALYIGSILVGICYGSQWSLMPIITSEIFGIRHMGTIFNTISIASPVGSYILSVWVVDAQATLIGEMENLLDMAEMLVVEKEERVTRLEFPV</sequence>
<feature type="domain" description="NFD4 C-terminal" evidence="5">
    <location>
        <begin position="4"/>
        <end position="131"/>
    </location>
</feature>
<keyword evidence="4" id="KW-0472">Membrane</keyword>
<evidence type="ECO:0000256" key="3">
    <source>
        <dbReference type="ARBA" id="ARBA00022989"/>
    </source>
</evidence>
<evidence type="ECO:0000256" key="4">
    <source>
        <dbReference type="ARBA" id="ARBA00023136"/>
    </source>
</evidence>
<evidence type="ECO:0000313" key="7">
    <source>
        <dbReference type="Proteomes" id="UP001180020"/>
    </source>
</evidence>
<dbReference type="EMBL" id="JAUJYO010000022">
    <property type="protein sequence ID" value="KAK1281795.1"/>
    <property type="molecule type" value="Genomic_DNA"/>
</dbReference>
<dbReference type="Proteomes" id="UP001180020">
    <property type="component" value="Unassembled WGS sequence"/>
</dbReference>
<evidence type="ECO:0000259" key="5">
    <source>
        <dbReference type="Pfam" id="PF23262"/>
    </source>
</evidence>
<comment type="subcellular location">
    <subcellularLocation>
        <location evidence="1">Membrane</location>
        <topology evidence="1">Multi-pass membrane protein</topology>
    </subcellularLocation>
</comment>
<keyword evidence="3" id="KW-1133">Transmembrane helix</keyword>
<proteinExistence type="predicted"/>
<protein>
    <recommendedName>
        <fullName evidence="5">NFD4 C-terminal domain-containing protein</fullName>
    </recommendedName>
</protein>